<evidence type="ECO:0000256" key="1">
    <source>
        <dbReference type="SAM" id="SignalP"/>
    </source>
</evidence>
<dbReference type="InterPro" id="IPR051675">
    <property type="entry name" value="Endo/Exo/Phosphatase_dom_1"/>
</dbReference>
<dbReference type="Proteomes" id="UP001301442">
    <property type="component" value="Chromosome"/>
</dbReference>
<evidence type="ECO:0000313" key="4">
    <source>
        <dbReference type="Proteomes" id="UP001301442"/>
    </source>
</evidence>
<feature type="domain" description="Helix-hairpin-helix DNA-binding motif class 1" evidence="2">
    <location>
        <begin position="77"/>
        <end position="96"/>
    </location>
</feature>
<dbReference type="SUPFAM" id="SSF47781">
    <property type="entry name" value="RuvA domain 2-like"/>
    <property type="match status" value="1"/>
</dbReference>
<protein>
    <submittedName>
        <fullName evidence="3">Helix-hairpin-helix domain-containing protein</fullName>
    </submittedName>
</protein>
<organism evidence="3 4">
    <name type="scientific">Thalassotalea fonticola</name>
    <dbReference type="NCBI Taxonomy" id="3065649"/>
    <lineage>
        <taxon>Bacteria</taxon>
        <taxon>Pseudomonadati</taxon>
        <taxon>Pseudomonadota</taxon>
        <taxon>Gammaproteobacteria</taxon>
        <taxon>Alteromonadales</taxon>
        <taxon>Colwelliaceae</taxon>
        <taxon>Thalassotalea</taxon>
    </lineage>
</organism>
<dbReference type="Pfam" id="PF12836">
    <property type="entry name" value="HHH_3"/>
    <property type="match status" value="1"/>
</dbReference>
<feature type="signal peptide" evidence="1">
    <location>
        <begin position="1"/>
        <end position="24"/>
    </location>
</feature>
<name>A0ABZ0GQL3_9GAMM</name>
<dbReference type="Gene3D" id="1.10.150.280">
    <property type="entry name" value="AF1531-like domain"/>
    <property type="match status" value="1"/>
</dbReference>
<keyword evidence="1" id="KW-0732">Signal</keyword>
<proteinExistence type="predicted"/>
<dbReference type="SMART" id="SM00278">
    <property type="entry name" value="HhH1"/>
    <property type="match status" value="2"/>
</dbReference>
<dbReference type="EMBL" id="CP136600">
    <property type="protein sequence ID" value="WOH37959.1"/>
    <property type="molecule type" value="Genomic_DNA"/>
</dbReference>
<evidence type="ECO:0000259" key="2">
    <source>
        <dbReference type="SMART" id="SM00278"/>
    </source>
</evidence>
<feature type="domain" description="Helix-hairpin-helix DNA-binding motif class 1" evidence="2">
    <location>
        <begin position="47"/>
        <end position="66"/>
    </location>
</feature>
<dbReference type="InterPro" id="IPR003583">
    <property type="entry name" value="Hlx-hairpin-Hlx_DNA-bd_motif"/>
</dbReference>
<accession>A0ABZ0GQL3</accession>
<dbReference type="InterPro" id="IPR010994">
    <property type="entry name" value="RuvA_2-like"/>
</dbReference>
<dbReference type="PANTHER" id="PTHR21180:SF32">
    <property type="entry name" value="ENDONUCLEASE_EXONUCLEASE_PHOSPHATASE FAMILY DOMAIN-CONTAINING PROTEIN 1"/>
    <property type="match status" value="1"/>
</dbReference>
<evidence type="ECO:0000313" key="3">
    <source>
        <dbReference type="EMBL" id="WOH37959.1"/>
    </source>
</evidence>
<dbReference type="InterPro" id="IPR004509">
    <property type="entry name" value="Competence_ComEA_HhH"/>
</dbReference>
<dbReference type="PANTHER" id="PTHR21180">
    <property type="entry name" value="ENDONUCLEASE/EXONUCLEASE/PHOSPHATASE FAMILY DOMAIN-CONTAINING PROTEIN 1"/>
    <property type="match status" value="1"/>
</dbReference>
<feature type="chain" id="PRO_5045663017" evidence="1">
    <location>
        <begin position="25"/>
        <end position="99"/>
    </location>
</feature>
<reference evidence="3 4" key="1">
    <citation type="submission" date="2023-09" db="EMBL/GenBank/DDBJ databases">
        <authorList>
            <person name="Qi X."/>
        </authorList>
    </citation>
    <scope>NUCLEOTIDE SEQUENCE [LARGE SCALE GENOMIC DNA]</scope>
    <source>
        <strain evidence="3 4">S1-1</strain>
    </source>
</reference>
<sequence length="99" mass="10702">MKILTTSLLTFALTITPALNTAFANSEVVVGEQKVSMTINVNKASVEQLSELKGLGPKKAQSIIDYRNENGPFTTVADLMNVKGIGVKFIEKNAKYLAI</sequence>
<gene>
    <name evidence="3" type="ORF">RI844_01605</name>
</gene>
<dbReference type="RefSeq" id="WP_348396735.1">
    <property type="nucleotide sequence ID" value="NZ_CP136600.1"/>
</dbReference>
<keyword evidence="4" id="KW-1185">Reference proteome</keyword>
<dbReference type="NCBIfam" id="TIGR00426">
    <property type="entry name" value="competence protein ComEA helix-hairpin-helix repeat region"/>
    <property type="match status" value="1"/>
</dbReference>